<feature type="signal peptide" evidence="1">
    <location>
        <begin position="1"/>
        <end position="17"/>
    </location>
</feature>
<dbReference type="Gene3D" id="3.40.50.1820">
    <property type="entry name" value="alpha/beta hydrolase"/>
    <property type="match status" value="2"/>
</dbReference>
<protein>
    <recommendedName>
        <fullName evidence="4">Polyhydroxybutyrate depolymerase</fullName>
    </recommendedName>
</protein>
<accession>A0AAD1XJN5</accession>
<dbReference type="PANTHER" id="PTHR42972">
    <property type="entry name" value="TOL-PAL SYSTEM PROTEIN TOLB"/>
    <property type="match status" value="1"/>
</dbReference>
<dbReference type="EMBL" id="CAMPGE010015338">
    <property type="protein sequence ID" value="CAI2373968.1"/>
    <property type="molecule type" value="Genomic_DNA"/>
</dbReference>
<evidence type="ECO:0000313" key="2">
    <source>
        <dbReference type="EMBL" id="CAI2373968.1"/>
    </source>
</evidence>
<name>A0AAD1XJN5_EUPCR</name>
<sequence>MKLLVSILALFLAVSTAVTVGVSDDITVSGLSSGAFMAVQVHVAHSATIKGAGVFAGGPYYCAQGQIATALTTCMSVGSGINLAGIKSEIKSKASKGKIDDPSNLDGSKVFVFSGTKDSTVNPKVNKATVDFYNDYNADVSSNFDLAAGHTMPTVSNGITCTSTQSPYIGKCSYDGAFEALKHLHPDKVTNEPGSYNSNNLFKITQSGASGAVMGSKAYLYVPEQCQSADADCSLHVVFHGCQQTTSDIGEKYVTLTGYNEVAETNDLVILYPQASKQILKNPNGCWDWWGYTDGSSFLPSSSKYHTQEGKQVKVVKKTIDDIRSGKVTLFRDEDEFLKE</sequence>
<keyword evidence="3" id="KW-1185">Reference proteome</keyword>
<dbReference type="SUPFAM" id="SSF53474">
    <property type="entry name" value="alpha/beta-Hydrolases"/>
    <property type="match status" value="1"/>
</dbReference>
<proteinExistence type="predicted"/>
<dbReference type="InterPro" id="IPR029058">
    <property type="entry name" value="AB_hydrolase_fold"/>
</dbReference>
<feature type="chain" id="PRO_5042257536" description="Polyhydroxybutyrate depolymerase" evidence="1">
    <location>
        <begin position="18"/>
        <end position="340"/>
    </location>
</feature>
<reference evidence="2" key="1">
    <citation type="submission" date="2023-07" db="EMBL/GenBank/DDBJ databases">
        <authorList>
            <consortium name="AG Swart"/>
            <person name="Singh M."/>
            <person name="Singh A."/>
            <person name="Seah K."/>
            <person name="Emmerich C."/>
        </authorList>
    </citation>
    <scope>NUCLEOTIDE SEQUENCE</scope>
    <source>
        <strain evidence="2">DP1</strain>
    </source>
</reference>
<evidence type="ECO:0000313" key="3">
    <source>
        <dbReference type="Proteomes" id="UP001295684"/>
    </source>
</evidence>
<evidence type="ECO:0008006" key="4">
    <source>
        <dbReference type="Google" id="ProtNLM"/>
    </source>
</evidence>
<evidence type="ECO:0000256" key="1">
    <source>
        <dbReference type="SAM" id="SignalP"/>
    </source>
</evidence>
<gene>
    <name evidence="2" type="ORF">ECRASSUSDP1_LOCUS15317</name>
</gene>
<comment type="caution">
    <text evidence="2">The sequence shown here is derived from an EMBL/GenBank/DDBJ whole genome shotgun (WGS) entry which is preliminary data.</text>
</comment>
<keyword evidence="1" id="KW-0732">Signal</keyword>
<dbReference type="AlphaFoldDB" id="A0AAD1XJN5"/>
<dbReference type="PANTHER" id="PTHR42972:SF8">
    <property type="entry name" value="POLYHYDROXYBUTYRATE DEPOLYMERASE"/>
    <property type="match status" value="1"/>
</dbReference>
<dbReference type="Proteomes" id="UP001295684">
    <property type="component" value="Unassembled WGS sequence"/>
</dbReference>
<organism evidence="2 3">
    <name type="scientific">Euplotes crassus</name>
    <dbReference type="NCBI Taxonomy" id="5936"/>
    <lineage>
        <taxon>Eukaryota</taxon>
        <taxon>Sar</taxon>
        <taxon>Alveolata</taxon>
        <taxon>Ciliophora</taxon>
        <taxon>Intramacronucleata</taxon>
        <taxon>Spirotrichea</taxon>
        <taxon>Hypotrichia</taxon>
        <taxon>Euplotida</taxon>
        <taxon>Euplotidae</taxon>
        <taxon>Moneuplotes</taxon>
    </lineage>
</organism>